<evidence type="ECO:0000259" key="9">
    <source>
        <dbReference type="PROSITE" id="PS50848"/>
    </source>
</evidence>
<evidence type="ECO:0000259" key="10">
    <source>
        <dbReference type="PROSITE" id="PS51285"/>
    </source>
</evidence>
<keyword evidence="1" id="KW-0723">Serine/threonine-protein kinase</keyword>
<dbReference type="PROSITE" id="PS50186">
    <property type="entry name" value="DEP"/>
    <property type="match status" value="1"/>
</dbReference>
<feature type="region of interest" description="Disordered" evidence="6">
    <location>
        <begin position="899"/>
        <end position="920"/>
    </location>
</feature>
<dbReference type="EMBL" id="VJMH01007328">
    <property type="protein sequence ID" value="KAF0684053.1"/>
    <property type="molecule type" value="Genomic_DNA"/>
</dbReference>
<dbReference type="InterPro" id="IPR045270">
    <property type="entry name" value="STKc_AGC"/>
</dbReference>
<feature type="domain" description="AGC-kinase C-terminal" evidence="10">
    <location>
        <begin position="843"/>
        <end position="941"/>
    </location>
</feature>
<dbReference type="PROSITE" id="PS50011">
    <property type="entry name" value="PROTEIN_KINASE_DOM"/>
    <property type="match status" value="1"/>
</dbReference>
<feature type="compositionally biased region" description="Low complexity" evidence="6">
    <location>
        <begin position="901"/>
        <end position="920"/>
    </location>
</feature>
<dbReference type="GO" id="GO:0004674">
    <property type="term" value="F:protein serine/threonine kinase activity"/>
    <property type="evidence" value="ECO:0007669"/>
    <property type="project" value="UniProtKB-KW"/>
</dbReference>
<dbReference type="PROSITE" id="PS51285">
    <property type="entry name" value="AGC_KINASE_CTER"/>
    <property type="match status" value="1"/>
</dbReference>
<dbReference type="Gene3D" id="1.10.510.10">
    <property type="entry name" value="Transferase(Phosphotransferase) domain 1"/>
    <property type="match status" value="1"/>
</dbReference>
<dbReference type="Pfam" id="PF00610">
    <property type="entry name" value="DEP"/>
    <property type="match status" value="1"/>
</dbReference>
<dbReference type="CDD" id="cd04371">
    <property type="entry name" value="DEP"/>
    <property type="match status" value="1"/>
</dbReference>
<dbReference type="InterPro" id="IPR036390">
    <property type="entry name" value="WH_DNA-bd_sf"/>
</dbReference>
<dbReference type="GO" id="GO:0008289">
    <property type="term" value="F:lipid binding"/>
    <property type="evidence" value="ECO:0007669"/>
    <property type="project" value="InterPro"/>
</dbReference>
<dbReference type="Gene3D" id="3.30.530.20">
    <property type="match status" value="1"/>
</dbReference>
<dbReference type="AlphaFoldDB" id="A0A485LP88"/>
<accession>A0A485LP88</accession>
<keyword evidence="2" id="KW-0808">Transferase</keyword>
<dbReference type="GO" id="GO:0005524">
    <property type="term" value="F:ATP binding"/>
    <property type="evidence" value="ECO:0007669"/>
    <property type="project" value="UniProtKB-KW"/>
</dbReference>
<feature type="domain" description="DEP" evidence="8">
    <location>
        <begin position="25"/>
        <end position="100"/>
    </location>
</feature>
<dbReference type="SMART" id="SM00133">
    <property type="entry name" value="S_TK_X"/>
    <property type="match status" value="1"/>
</dbReference>
<protein>
    <submittedName>
        <fullName evidence="12">Aste57867_23974 protein</fullName>
    </submittedName>
</protein>
<dbReference type="PROSITE" id="PS00108">
    <property type="entry name" value="PROTEIN_KINASE_ST"/>
    <property type="match status" value="1"/>
</dbReference>
<dbReference type="InterPro" id="IPR036388">
    <property type="entry name" value="WH-like_DNA-bd_sf"/>
</dbReference>
<evidence type="ECO:0000256" key="2">
    <source>
        <dbReference type="ARBA" id="ARBA00022679"/>
    </source>
</evidence>
<evidence type="ECO:0000256" key="3">
    <source>
        <dbReference type="ARBA" id="ARBA00022741"/>
    </source>
</evidence>
<dbReference type="InterPro" id="IPR000591">
    <property type="entry name" value="DEP_dom"/>
</dbReference>
<dbReference type="InterPro" id="IPR002913">
    <property type="entry name" value="START_lipid-bd_dom"/>
</dbReference>
<organism evidence="12 13">
    <name type="scientific">Aphanomyces stellatus</name>
    <dbReference type="NCBI Taxonomy" id="120398"/>
    <lineage>
        <taxon>Eukaryota</taxon>
        <taxon>Sar</taxon>
        <taxon>Stramenopiles</taxon>
        <taxon>Oomycota</taxon>
        <taxon>Saprolegniomycetes</taxon>
        <taxon>Saprolegniales</taxon>
        <taxon>Verrucalvaceae</taxon>
        <taxon>Aphanomyces</taxon>
    </lineage>
</organism>
<dbReference type="Proteomes" id="UP000332933">
    <property type="component" value="Unassembled WGS sequence"/>
</dbReference>
<keyword evidence="5" id="KW-0067">ATP-binding</keyword>
<dbReference type="PROSITE" id="PS50848">
    <property type="entry name" value="START"/>
    <property type="match status" value="1"/>
</dbReference>
<evidence type="ECO:0000259" key="7">
    <source>
        <dbReference type="PROSITE" id="PS50011"/>
    </source>
</evidence>
<dbReference type="InterPro" id="IPR000719">
    <property type="entry name" value="Prot_kinase_dom"/>
</dbReference>
<dbReference type="InterPro" id="IPR011009">
    <property type="entry name" value="Kinase-like_dom_sf"/>
</dbReference>
<dbReference type="SUPFAM" id="SSF56112">
    <property type="entry name" value="Protein kinase-like (PK-like)"/>
    <property type="match status" value="1"/>
</dbReference>
<sequence>MGSEVESSTATTSEEAFLVEVAASLRCNVDIKDRRAFLRTYEHCFIGSEAVDFLVVAKFAASRGDAVSLGKRLLCNHFIHHVSSADMHFEDNGNFYRFLEDEVAPWSDNSTRSMSVASGLGRPSTYGKQGRGVSVDVVTRKFERFLGRQPSTNDDDASSTPSCLTKPSLSMIEQQRAARLRKKGFCPIESLLTVTPASTFGFTDTCSFYFSPHTTHNSIALTVPLVNAMKRAFSSHNLHAREAAVHGVRRQVLKAADATDKNWMYLKNIQGHHGNDVRVFYRNAAGGFHTVLTVGPVHVAPATFVAHFLDNNERKKMDALYETGLTVEDLLMAHDHGDMRAKTKMIHDEFSHAHATPWVQDPAVPMPDDLMSAVKPAEQMADMYPEAAAAAQEQHHPIHNGGVQRVLYRTMASPSKAVLSARDFVTFQDCFSMTNGAHVVYELSVEHRDVPCKMPNYTRGEVLCLAHIAEPIPGNPNASMLTVVTQVGFKGKMPSFVAKLIFDQLISRSFDSQMCSSSVTENAAELEKKLGNVQYVNNNVVQAEDVSVAVDDGKLGLGDFELLSVLGRGGFAKVMQVRHRETKKVHAMKILKKEELVHEIQIERTHTERSILASVEHPFIVGLSYAFQDSKRLFMVMDFVQGGDLFAHLRKYGAMSEARARLYIAEIALAVNHLHALDIVYRDLKPENILIDADGHIKITDFGLSHFFDPPEYDEDTDVQLASASCSGATSRSNSLCQVTHSFCGTEAYMAPEMLLHVGHGKPIDWWCLGIVACEMLTGVHPFRGESQMRLLSNVVNHDPTLPPSLSPAAVSLIHGFLCKQPKLRLGSHGRKFDDVKSHPFFDGLDWDKVAAKGYPMEFIPHIENDNDVSNFGVQYTSEKFSGGANSSDCSTFDYSHGGDASSSSASLDPSHASSSQQSSESQYRFSGFSFAAPANFNEAGF</sequence>
<evidence type="ECO:0000259" key="8">
    <source>
        <dbReference type="PROSITE" id="PS50186"/>
    </source>
</evidence>
<dbReference type="OrthoDB" id="39497at2759"/>
<feature type="domain" description="Protein kinase" evidence="7">
    <location>
        <begin position="560"/>
        <end position="842"/>
    </location>
</feature>
<dbReference type="Gene3D" id="3.30.200.20">
    <property type="entry name" value="Phosphorylase Kinase, domain 1"/>
    <property type="match status" value="1"/>
</dbReference>
<reference evidence="12 13" key="1">
    <citation type="submission" date="2019-03" db="EMBL/GenBank/DDBJ databases">
        <authorList>
            <person name="Gaulin E."/>
            <person name="Dumas B."/>
        </authorList>
    </citation>
    <scope>NUCLEOTIDE SEQUENCE [LARGE SCALE GENOMIC DNA]</scope>
    <source>
        <strain evidence="12">CBS 568.67</strain>
    </source>
</reference>
<evidence type="ECO:0000313" key="13">
    <source>
        <dbReference type="Proteomes" id="UP000332933"/>
    </source>
</evidence>
<dbReference type="InterPro" id="IPR023393">
    <property type="entry name" value="START-like_dom_sf"/>
</dbReference>
<name>A0A485LP88_9STRA</name>
<dbReference type="SMART" id="SM00220">
    <property type="entry name" value="S_TKc"/>
    <property type="match status" value="1"/>
</dbReference>
<keyword evidence="13" id="KW-1185">Reference proteome</keyword>
<evidence type="ECO:0000256" key="6">
    <source>
        <dbReference type="SAM" id="MobiDB-lite"/>
    </source>
</evidence>
<dbReference type="Pfam" id="PF00069">
    <property type="entry name" value="Pkinase"/>
    <property type="match status" value="1"/>
</dbReference>
<gene>
    <name evidence="12" type="primary">Aste57867_23974</name>
    <name evidence="11" type="ORF">As57867_023901</name>
    <name evidence="12" type="ORF">ASTE57867_23974</name>
</gene>
<dbReference type="EMBL" id="CAADRA010007354">
    <property type="protein sequence ID" value="VFU00617.1"/>
    <property type="molecule type" value="Genomic_DNA"/>
</dbReference>
<reference evidence="11" key="2">
    <citation type="submission" date="2019-06" db="EMBL/GenBank/DDBJ databases">
        <title>Genomics analysis of Aphanomyces spp. identifies a new class of oomycete effector associated with host adaptation.</title>
        <authorList>
            <person name="Gaulin E."/>
        </authorList>
    </citation>
    <scope>NUCLEOTIDE SEQUENCE</scope>
    <source>
        <strain evidence="11">CBS 578.67</strain>
    </source>
</reference>
<dbReference type="InterPro" id="IPR000961">
    <property type="entry name" value="AGC-kinase_C"/>
</dbReference>
<dbReference type="SMART" id="SM00049">
    <property type="entry name" value="DEP"/>
    <property type="match status" value="1"/>
</dbReference>
<evidence type="ECO:0000313" key="11">
    <source>
        <dbReference type="EMBL" id="KAF0684053.1"/>
    </source>
</evidence>
<evidence type="ECO:0000256" key="4">
    <source>
        <dbReference type="ARBA" id="ARBA00022777"/>
    </source>
</evidence>
<dbReference type="Gene3D" id="1.10.10.10">
    <property type="entry name" value="Winged helix-like DNA-binding domain superfamily/Winged helix DNA-binding domain"/>
    <property type="match status" value="1"/>
</dbReference>
<keyword evidence="4" id="KW-0418">Kinase</keyword>
<dbReference type="PANTHER" id="PTHR24351">
    <property type="entry name" value="RIBOSOMAL PROTEIN S6 KINASE"/>
    <property type="match status" value="1"/>
</dbReference>
<evidence type="ECO:0000256" key="1">
    <source>
        <dbReference type="ARBA" id="ARBA00022527"/>
    </source>
</evidence>
<feature type="domain" description="START" evidence="9">
    <location>
        <begin position="251"/>
        <end position="501"/>
    </location>
</feature>
<dbReference type="GO" id="GO:0035556">
    <property type="term" value="P:intracellular signal transduction"/>
    <property type="evidence" value="ECO:0007669"/>
    <property type="project" value="InterPro"/>
</dbReference>
<proteinExistence type="predicted"/>
<dbReference type="FunFam" id="3.30.200.20:FF:000042">
    <property type="entry name" value="Aurora kinase A"/>
    <property type="match status" value="1"/>
</dbReference>
<keyword evidence="3" id="KW-0547">Nucleotide-binding</keyword>
<dbReference type="CDD" id="cd05123">
    <property type="entry name" value="STKc_AGC"/>
    <property type="match status" value="1"/>
</dbReference>
<evidence type="ECO:0000256" key="5">
    <source>
        <dbReference type="ARBA" id="ARBA00022840"/>
    </source>
</evidence>
<evidence type="ECO:0000313" key="12">
    <source>
        <dbReference type="EMBL" id="VFU00617.1"/>
    </source>
</evidence>
<dbReference type="InterPro" id="IPR008271">
    <property type="entry name" value="Ser/Thr_kinase_AS"/>
</dbReference>
<dbReference type="SUPFAM" id="SSF55961">
    <property type="entry name" value="Bet v1-like"/>
    <property type="match status" value="1"/>
</dbReference>
<dbReference type="Pfam" id="PF01852">
    <property type="entry name" value="START"/>
    <property type="match status" value="1"/>
</dbReference>
<dbReference type="SUPFAM" id="SSF46785">
    <property type="entry name" value="Winged helix' DNA-binding domain"/>
    <property type="match status" value="1"/>
</dbReference>
<dbReference type="FunFam" id="1.10.510.10:FF:000210">
    <property type="entry name" value="Non-specific serine/threonine protein kinase"/>
    <property type="match status" value="1"/>
</dbReference>